<organism evidence="1 2">
    <name type="scientific">Sporanaerobium hydrogeniformans</name>
    <dbReference type="NCBI Taxonomy" id="3072179"/>
    <lineage>
        <taxon>Bacteria</taxon>
        <taxon>Bacillati</taxon>
        <taxon>Bacillota</taxon>
        <taxon>Clostridia</taxon>
        <taxon>Lachnospirales</taxon>
        <taxon>Lachnospiraceae</taxon>
        <taxon>Sporanaerobium</taxon>
    </lineage>
</organism>
<evidence type="ECO:0000313" key="1">
    <source>
        <dbReference type="EMBL" id="PHV70072.1"/>
    </source>
</evidence>
<protein>
    <submittedName>
        <fullName evidence="1">Oligoendopeptidase F</fullName>
    </submittedName>
</protein>
<evidence type="ECO:0000313" key="2">
    <source>
        <dbReference type="Proteomes" id="UP000224460"/>
    </source>
</evidence>
<comment type="caution">
    <text evidence="1">The sequence shown here is derived from an EMBL/GenBank/DDBJ whole genome shotgun (WGS) entry which is preliminary data.</text>
</comment>
<gene>
    <name evidence="1" type="ORF">CS063_12260</name>
</gene>
<dbReference type="EMBL" id="PEDL01000014">
    <property type="protein sequence ID" value="PHV70072.1"/>
    <property type="molecule type" value="Genomic_DNA"/>
</dbReference>
<accession>A0AC61DBZ6</accession>
<name>A0AC61DBZ6_9FIRM</name>
<dbReference type="Proteomes" id="UP000224460">
    <property type="component" value="Unassembled WGS sequence"/>
</dbReference>
<sequence length="592" mass="68039">MELNWSLKELYTSFEEEAFKADMKKLDELIAQNKKWVEEHTVNHENEKQKLEEYITLTKELLMVHEKLSNFASLTVSIESQNETANKIDAVLEEKISHLASSDAKMSKWISEIKELEGQIAESDLLKEHAFYLHEAVKAHKHMLSEKEEAILARMQNTGSSAWVTYKNLLIATHKVELELKGEKKELPLTEVLNLAYEDDKETRKKAYEAELASYKKIEEGVAAALNAIKGEVLTITQLRKYTSPLEMTLEESRMDRETLDAMLEAIKEKLPSFRKYLRAKAKKLGYEGGLPFYELYAPVVDKEMKFPYEKGTAFVEKNFYTFSKNLGDFAKYAIEHQWIDVMPKAGKVGGAFCAAVHSIGESRVMLNYGNNLSDVVTMAHELGHGFHDHCLKNESILNINLPMSLAETASNFCETIIKKAALEEADKEERLAILETEISDSTQVIVDIYSRFLFESAVFDERKKGPLSVKEINEYMLEAQKEAYGEGLDSNYLHPYMWTWKPHYYYADANFYNFPYAFGLLFAKGLYNEYLKDKEGFPERYEHLLEVTGKMSVKDVLGTVNIDASDKNFWLGSLEIIEQEIEEFIQLIEEA</sequence>
<proteinExistence type="predicted"/>
<reference evidence="1" key="1">
    <citation type="submission" date="2017-10" db="EMBL/GenBank/DDBJ databases">
        <title>Genome sequence of cellulolytic Lachnospiraceae bacterium XHS1971 isolated from hotspring sediment.</title>
        <authorList>
            <person name="Vasudevan G."/>
            <person name="Joshi A.J."/>
            <person name="Hivarkar S."/>
            <person name="Lanjekar V.B."/>
            <person name="Dhakephalkar P.K."/>
            <person name="Dagar S."/>
        </authorList>
    </citation>
    <scope>NUCLEOTIDE SEQUENCE</scope>
    <source>
        <strain evidence="1">XHS1971</strain>
    </source>
</reference>
<keyword evidence="2" id="KW-1185">Reference proteome</keyword>